<keyword evidence="3" id="KW-1185">Reference proteome</keyword>
<organism evidence="2 3">
    <name type="scientific">Actinomadura luzonensis</name>
    <dbReference type="NCBI Taxonomy" id="2805427"/>
    <lineage>
        <taxon>Bacteria</taxon>
        <taxon>Bacillati</taxon>
        <taxon>Actinomycetota</taxon>
        <taxon>Actinomycetes</taxon>
        <taxon>Streptosporangiales</taxon>
        <taxon>Thermomonosporaceae</taxon>
        <taxon>Actinomadura</taxon>
    </lineage>
</organism>
<evidence type="ECO:0000313" key="3">
    <source>
        <dbReference type="Proteomes" id="UP001317259"/>
    </source>
</evidence>
<feature type="transmembrane region" description="Helical" evidence="1">
    <location>
        <begin position="30"/>
        <end position="49"/>
    </location>
</feature>
<dbReference type="EMBL" id="JAKRKC020000002">
    <property type="protein sequence ID" value="MCK2219898.1"/>
    <property type="molecule type" value="Genomic_DNA"/>
</dbReference>
<feature type="transmembrane region" description="Helical" evidence="1">
    <location>
        <begin position="95"/>
        <end position="114"/>
    </location>
</feature>
<accession>A0ABT0G720</accession>
<feature type="transmembrane region" description="Helical" evidence="1">
    <location>
        <begin position="55"/>
        <end position="74"/>
    </location>
</feature>
<evidence type="ECO:0000313" key="2">
    <source>
        <dbReference type="EMBL" id="MCK2219898.1"/>
    </source>
</evidence>
<evidence type="ECO:0008006" key="4">
    <source>
        <dbReference type="Google" id="ProtNLM"/>
    </source>
</evidence>
<dbReference type="RefSeq" id="WP_242377760.1">
    <property type="nucleotide sequence ID" value="NZ_JAKRKC020000002.1"/>
</dbReference>
<feature type="transmembrane region" description="Helical" evidence="1">
    <location>
        <begin position="120"/>
        <end position="143"/>
    </location>
</feature>
<keyword evidence="1" id="KW-0472">Membrane</keyword>
<feature type="transmembrane region" description="Helical" evidence="1">
    <location>
        <begin position="6"/>
        <end position="21"/>
    </location>
</feature>
<protein>
    <recommendedName>
        <fullName evidence="4">DUF1453 domain-containing protein</fullName>
    </recommendedName>
</protein>
<reference evidence="2 3" key="1">
    <citation type="submission" date="2022-04" db="EMBL/GenBank/DDBJ databases">
        <title>Genome draft of Actinomadura sp. ATCC 31491.</title>
        <authorList>
            <person name="Shi X."/>
            <person name="Du Y."/>
        </authorList>
    </citation>
    <scope>NUCLEOTIDE SEQUENCE [LARGE SCALE GENOMIC DNA]</scope>
    <source>
        <strain evidence="2 3">ATCC 31491</strain>
    </source>
</reference>
<keyword evidence="1" id="KW-0812">Transmembrane</keyword>
<name>A0ABT0G720_9ACTN</name>
<keyword evidence="1" id="KW-1133">Transmembrane helix</keyword>
<dbReference type="Proteomes" id="UP001317259">
    <property type="component" value="Unassembled WGS sequence"/>
</dbReference>
<gene>
    <name evidence="2" type="ORF">MF672_039800</name>
</gene>
<evidence type="ECO:0000256" key="1">
    <source>
        <dbReference type="SAM" id="Phobius"/>
    </source>
</evidence>
<sequence length="161" mass="17020">MEILQILVPLLVIALFIYRQTKTYRTDRPSALYVAGAMIVLSFVAGGLVDPAHLALSLALLVAEVVSALGLAAWRAATVRVWLDGEGTAWTKATGWTLLAWLVSIAVRAGLYFAGDSLGVTVSTGGLLLFVGLTLGAQAYLIIRRGRLLTGATARPGTVVR</sequence>
<proteinExistence type="predicted"/>
<comment type="caution">
    <text evidence="2">The sequence shown here is derived from an EMBL/GenBank/DDBJ whole genome shotgun (WGS) entry which is preliminary data.</text>
</comment>